<accession>A0A443SMD0</accession>
<reference evidence="3 4" key="1">
    <citation type="journal article" date="2018" name="Gigascience">
        <title>Genomes of trombidid mites reveal novel predicted allergens and laterally-transferred genes associated with secondary metabolism.</title>
        <authorList>
            <person name="Dong X."/>
            <person name="Chaisiri K."/>
            <person name="Xia D."/>
            <person name="Armstrong S.D."/>
            <person name="Fang Y."/>
            <person name="Donnelly M.J."/>
            <person name="Kadowaki T."/>
            <person name="McGarry J.W."/>
            <person name="Darby A.C."/>
            <person name="Makepeace B.L."/>
        </authorList>
    </citation>
    <scope>NUCLEOTIDE SEQUENCE [LARGE SCALE GENOMIC DNA]</scope>
    <source>
        <strain evidence="3">UoL-UT</strain>
    </source>
</reference>
<dbReference type="AlphaFoldDB" id="A0A443SMD0"/>
<name>A0A443SMD0_9ACAR</name>
<feature type="region of interest" description="Disordered" evidence="1">
    <location>
        <begin position="1"/>
        <end position="23"/>
    </location>
</feature>
<comment type="caution">
    <text evidence="3">The sequence shown here is derived from an EMBL/GenBank/DDBJ whole genome shotgun (WGS) entry which is preliminary data.</text>
</comment>
<dbReference type="SUPFAM" id="SSF55797">
    <property type="entry name" value="PR-1-like"/>
    <property type="match status" value="1"/>
</dbReference>
<dbReference type="InterPro" id="IPR014044">
    <property type="entry name" value="CAP_dom"/>
</dbReference>
<dbReference type="PROSITE" id="PS01010">
    <property type="entry name" value="CRISP_2"/>
    <property type="match status" value="1"/>
</dbReference>
<sequence length="238" mass="26863">MQSGGLSPNEKAVSGREVREVRSQYTIVENGKEKKVSKEEFDAFVKKFPSFDSSENDDENKVDKYTSDDTFEPTFIKDANNEKSNVAPLSATEFAEDCLKWHNFYRRKHGVPDLVLDSKLNSLANDWAHHMANSGKFAHRDNCDYGENIYYRSFSDPSKMVTGKDAVDDWYSEISKYQFGVESTSFSSGHFTQVVWKSSAKLGVGVAKSGNKTYVVCNYEPAGNIGREYTQNVPPPIR</sequence>
<dbReference type="PROSITE" id="PS01009">
    <property type="entry name" value="CRISP_1"/>
    <property type="match status" value="1"/>
</dbReference>
<evidence type="ECO:0000256" key="1">
    <source>
        <dbReference type="SAM" id="MobiDB-lite"/>
    </source>
</evidence>
<gene>
    <name evidence="3" type="ORF">B4U80_07303</name>
</gene>
<evidence type="ECO:0000313" key="4">
    <source>
        <dbReference type="Proteomes" id="UP000288716"/>
    </source>
</evidence>
<dbReference type="FunFam" id="3.40.33.10:FF:000002">
    <property type="entry name" value="Golgi-associated plant pathogenesis-related protein 1"/>
    <property type="match status" value="1"/>
</dbReference>
<protein>
    <submittedName>
        <fullName evidence="3">Golgi-associated plant pathogenesis-related protein 1-like protein</fullName>
    </submittedName>
</protein>
<dbReference type="PANTHER" id="PTHR10334">
    <property type="entry name" value="CYSTEINE-RICH SECRETORY PROTEIN-RELATED"/>
    <property type="match status" value="1"/>
</dbReference>
<dbReference type="InterPro" id="IPR034113">
    <property type="entry name" value="SCP_GAPR1-like"/>
</dbReference>
<dbReference type="Gene3D" id="3.40.33.10">
    <property type="entry name" value="CAP"/>
    <property type="match status" value="1"/>
</dbReference>
<feature type="domain" description="SCP" evidence="2">
    <location>
        <begin position="93"/>
        <end position="227"/>
    </location>
</feature>
<organism evidence="3 4">
    <name type="scientific">Leptotrombidium deliense</name>
    <dbReference type="NCBI Taxonomy" id="299467"/>
    <lineage>
        <taxon>Eukaryota</taxon>
        <taxon>Metazoa</taxon>
        <taxon>Ecdysozoa</taxon>
        <taxon>Arthropoda</taxon>
        <taxon>Chelicerata</taxon>
        <taxon>Arachnida</taxon>
        <taxon>Acari</taxon>
        <taxon>Acariformes</taxon>
        <taxon>Trombidiformes</taxon>
        <taxon>Prostigmata</taxon>
        <taxon>Anystina</taxon>
        <taxon>Parasitengona</taxon>
        <taxon>Trombiculoidea</taxon>
        <taxon>Trombiculidae</taxon>
        <taxon>Leptotrombidium</taxon>
    </lineage>
</organism>
<feature type="compositionally biased region" description="Basic and acidic residues" evidence="1">
    <location>
        <begin position="13"/>
        <end position="22"/>
    </location>
</feature>
<dbReference type="OrthoDB" id="6433391at2759"/>
<evidence type="ECO:0000313" key="3">
    <source>
        <dbReference type="EMBL" id="RWS28684.1"/>
    </source>
</evidence>
<keyword evidence="4" id="KW-1185">Reference proteome</keyword>
<dbReference type="Proteomes" id="UP000288716">
    <property type="component" value="Unassembled WGS sequence"/>
</dbReference>
<dbReference type="PRINTS" id="PR00837">
    <property type="entry name" value="V5TPXLIKE"/>
</dbReference>
<dbReference type="EMBL" id="NCKV01001264">
    <property type="protein sequence ID" value="RWS28684.1"/>
    <property type="molecule type" value="Genomic_DNA"/>
</dbReference>
<dbReference type="InterPro" id="IPR018244">
    <property type="entry name" value="Allrgn_V5/Tpx1_CS"/>
</dbReference>
<dbReference type="GO" id="GO:0005576">
    <property type="term" value="C:extracellular region"/>
    <property type="evidence" value="ECO:0007669"/>
    <property type="project" value="InterPro"/>
</dbReference>
<evidence type="ECO:0000259" key="2">
    <source>
        <dbReference type="SMART" id="SM00198"/>
    </source>
</evidence>
<dbReference type="SMART" id="SM00198">
    <property type="entry name" value="SCP"/>
    <property type="match status" value="1"/>
</dbReference>
<dbReference type="InterPro" id="IPR035940">
    <property type="entry name" value="CAP_sf"/>
</dbReference>
<dbReference type="STRING" id="299467.A0A443SMD0"/>
<proteinExistence type="predicted"/>
<dbReference type="VEuPathDB" id="VectorBase:LDEU003355"/>
<dbReference type="InterPro" id="IPR001283">
    <property type="entry name" value="CRISP-related"/>
</dbReference>
<dbReference type="CDD" id="cd05382">
    <property type="entry name" value="CAP_GAPR1-like"/>
    <property type="match status" value="1"/>
</dbReference>
<dbReference type="Pfam" id="PF00188">
    <property type="entry name" value="CAP"/>
    <property type="match status" value="1"/>
</dbReference>